<evidence type="ECO:0000256" key="3">
    <source>
        <dbReference type="ARBA" id="ARBA00022989"/>
    </source>
</evidence>
<feature type="transmembrane region" description="Helical" evidence="5">
    <location>
        <begin position="162"/>
        <end position="180"/>
    </location>
</feature>
<evidence type="ECO:0000256" key="1">
    <source>
        <dbReference type="ARBA" id="ARBA00004370"/>
    </source>
</evidence>
<comment type="subcellular location">
    <subcellularLocation>
        <location evidence="1">Membrane</location>
    </subcellularLocation>
</comment>
<keyword evidence="2 5" id="KW-0812">Transmembrane</keyword>
<evidence type="ECO:0000256" key="4">
    <source>
        <dbReference type="ARBA" id="ARBA00023136"/>
    </source>
</evidence>
<dbReference type="Proteomes" id="UP001255601">
    <property type="component" value="Unassembled WGS sequence"/>
</dbReference>
<feature type="transmembrane region" description="Helical" evidence="5">
    <location>
        <begin position="136"/>
        <end position="156"/>
    </location>
</feature>
<comment type="caution">
    <text evidence="6">The sequence shown here is derived from an EMBL/GenBank/DDBJ whole genome shotgun (WGS) entry which is preliminary data.</text>
</comment>
<accession>A0AAJ2B526</accession>
<sequence>MNFAHSTEEIVLSKRSRQVAIQCMVLAVIIVGQSDLAFAARRCIPAYPVGVHNAPQFHDGYVRNDRRHHCLCGCRLSRSDLANPLELVLLDHRRHCFHFRRKPAGLVHAVGARWLMAEQEKPQVAPLVVALTRPQMMWGVPIGLFVGELMIVVITFLNTKQLATFLLFLPLHAAAYVMTVRDPHMADVVRLRFAKCPWVRNRHFWGGNSYRA</sequence>
<dbReference type="GO" id="GO:0016020">
    <property type="term" value="C:membrane"/>
    <property type="evidence" value="ECO:0007669"/>
    <property type="project" value="UniProtKB-SubCell"/>
</dbReference>
<gene>
    <name evidence="6" type="ORF">QE369_000676</name>
</gene>
<protein>
    <submittedName>
        <fullName evidence="6">Type IV secretory pathway VirB3-like protein</fullName>
    </submittedName>
</protein>
<evidence type="ECO:0000313" key="7">
    <source>
        <dbReference type="Proteomes" id="UP001255601"/>
    </source>
</evidence>
<proteinExistence type="predicted"/>
<keyword evidence="3 5" id="KW-1133">Transmembrane helix</keyword>
<dbReference type="Pfam" id="PF05101">
    <property type="entry name" value="VirB3"/>
    <property type="match status" value="1"/>
</dbReference>
<name>A0AAJ2B526_9HYPH</name>
<organism evidence="6 7">
    <name type="scientific">Agrobacterium larrymoorei</name>
    <dbReference type="NCBI Taxonomy" id="160699"/>
    <lineage>
        <taxon>Bacteria</taxon>
        <taxon>Pseudomonadati</taxon>
        <taxon>Pseudomonadota</taxon>
        <taxon>Alphaproteobacteria</taxon>
        <taxon>Hyphomicrobiales</taxon>
        <taxon>Rhizobiaceae</taxon>
        <taxon>Rhizobium/Agrobacterium group</taxon>
        <taxon>Agrobacterium</taxon>
    </lineage>
</organism>
<reference evidence="6" key="1">
    <citation type="submission" date="2023-08" db="EMBL/GenBank/DDBJ databases">
        <title>Functional and genomic diversity of the sorghum phyllosphere microbiome.</title>
        <authorList>
            <person name="Shade A."/>
        </authorList>
    </citation>
    <scope>NUCLEOTIDE SEQUENCE</scope>
    <source>
        <strain evidence="6">SORGH_AS_0974</strain>
    </source>
</reference>
<evidence type="ECO:0000256" key="2">
    <source>
        <dbReference type="ARBA" id="ARBA00022692"/>
    </source>
</evidence>
<evidence type="ECO:0000256" key="5">
    <source>
        <dbReference type="SAM" id="Phobius"/>
    </source>
</evidence>
<dbReference type="AlphaFoldDB" id="A0AAJ2B526"/>
<dbReference type="EMBL" id="JAVIZC010000001">
    <property type="protein sequence ID" value="MDR6100498.1"/>
    <property type="molecule type" value="Genomic_DNA"/>
</dbReference>
<evidence type="ECO:0000313" key="6">
    <source>
        <dbReference type="EMBL" id="MDR6100498.1"/>
    </source>
</evidence>
<keyword evidence="4 5" id="KW-0472">Membrane</keyword>
<dbReference type="InterPro" id="IPR007792">
    <property type="entry name" value="T4SS_VirB3/TrbD/AvhB"/>
</dbReference>